<dbReference type="SUPFAM" id="SSF52540">
    <property type="entry name" value="P-loop containing nucleoside triphosphate hydrolases"/>
    <property type="match status" value="1"/>
</dbReference>
<dbReference type="CDD" id="cd01887">
    <property type="entry name" value="IF2_eIF5B"/>
    <property type="match status" value="1"/>
</dbReference>
<dbReference type="NCBIfam" id="TIGR00487">
    <property type="entry name" value="IF-2"/>
    <property type="match status" value="1"/>
</dbReference>
<dbReference type="InterPro" id="IPR053905">
    <property type="entry name" value="EF-G-like_DII"/>
</dbReference>
<evidence type="ECO:0000256" key="1">
    <source>
        <dbReference type="ARBA" id="ARBA00007733"/>
    </source>
</evidence>
<dbReference type="FunFam" id="2.40.30.10:FF:000007">
    <property type="entry name" value="Translation initiation factor IF-2"/>
    <property type="match status" value="1"/>
</dbReference>
<dbReference type="Pfam" id="PF22042">
    <property type="entry name" value="EF-G_D2"/>
    <property type="match status" value="1"/>
</dbReference>
<dbReference type="FunFam" id="2.40.30.10:FF:000008">
    <property type="entry name" value="Translation initiation factor IF-2"/>
    <property type="match status" value="1"/>
</dbReference>
<evidence type="ECO:0000256" key="10">
    <source>
        <dbReference type="SAM" id="MobiDB-lite"/>
    </source>
</evidence>
<dbReference type="FunFam" id="3.40.50.10050:FF:000001">
    <property type="entry name" value="Translation initiation factor IF-2"/>
    <property type="match status" value="1"/>
</dbReference>
<feature type="domain" description="Tr-type G" evidence="11">
    <location>
        <begin position="117"/>
        <end position="285"/>
    </location>
</feature>
<keyword evidence="5 8" id="KW-0648">Protein biosynthesis</keyword>
<dbReference type="GO" id="GO:0005525">
    <property type="term" value="F:GTP binding"/>
    <property type="evidence" value="ECO:0007669"/>
    <property type="project" value="UniProtKB-KW"/>
</dbReference>
<dbReference type="InterPro" id="IPR000178">
    <property type="entry name" value="TF_IF2_bacterial-like"/>
</dbReference>
<evidence type="ECO:0000256" key="9">
    <source>
        <dbReference type="RuleBase" id="RU000644"/>
    </source>
</evidence>
<proteinExistence type="inferred from homology"/>
<dbReference type="InterPro" id="IPR000795">
    <property type="entry name" value="T_Tr_GTP-bd_dom"/>
</dbReference>
<evidence type="ECO:0000313" key="13">
    <source>
        <dbReference type="Proteomes" id="UP000295773"/>
    </source>
</evidence>
<dbReference type="EMBL" id="SMBP01000001">
    <property type="protein sequence ID" value="TCU63394.1"/>
    <property type="molecule type" value="Genomic_DNA"/>
</dbReference>
<sequence>MARQQHKKGNGNRKNNGNRKKEFTPRKERVEVKEITYSSALTVQELAEKLNRNASEIIKLLFMMGTMVTINSTLDDETIELVCMEFNVECHKEIIIEESDFEEMMNVEEEDEENLVSRPPVVTIMGHVDHGKTTLLDTIRKTHVTEGEFGGITQHIGAYQVSVKGKKVTFLDTPGHEAFTAMRARGAKVTDLVIIVVAADDGVMPQTKEAVDHAKAAGVPVIVAVNKIDKPNANKDRIMNEMSDLGLLPEAWGGDTIFAEVSAKFGDGVSDLLETILVVSEVENFRANPNKMATGTVIEAKLDKGRGPVTTLLVQNGTLHTGDAVVVGTAFGRVRKMTDDRGREIKEALPSTPVEIIGLNDVPIAGDIFKAFDSEKKARQIAETRLTKRIDQERNSSSAMSLDDLARQIEEGEVQDINVIVKADVQGSAEAVKASMEKIEVSGVKVNVIRSTAGAITESDIMLASASNAVIYGFNVRPNAMVRKKAEEEGVDIRLHNIIYKALEEMESAMKGMLAPVYEEVVIGQAEVRQTYKVSKVGTIAGCMVTDGHITKDCSVRLIREGVVIYTGKLGSLRRFQNDVKEVQNGFECGMTIENFNDIKEGDLIEAYEDQQVEPE</sequence>
<dbReference type="SUPFAM" id="SSF50447">
    <property type="entry name" value="Translation proteins"/>
    <property type="match status" value="2"/>
</dbReference>
<name>A0A4R3TNN1_9FIRM</name>
<feature type="region of interest" description="G-domain" evidence="8">
    <location>
        <begin position="120"/>
        <end position="268"/>
    </location>
</feature>
<dbReference type="HAMAP" id="MF_00100_B">
    <property type="entry name" value="IF_2_B"/>
    <property type="match status" value="1"/>
</dbReference>
<feature type="binding site" evidence="8">
    <location>
        <begin position="126"/>
        <end position="133"/>
    </location>
    <ligand>
        <name>GTP</name>
        <dbReference type="ChEBI" id="CHEBI:37565"/>
    </ligand>
</feature>
<dbReference type="Pfam" id="PF04760">
    <property type="entry name" value="IF2_N"/>
    <property type="match status" value="1"/>
</dbReference>
<evidence type="ECO:0000256" key="3">
    <source>
        <dbReference type="ARBA" id="ARBA00022540"/>
    </source>
</evidence>
<dbReference type="GeneID" id="73795739"/>
<accession>A0A4R3TNN1</accession>
<feature type="compositionally biased region" description="Basic residues" evidence="10">
    <location>
        <begin position="1"/>
        <end position="11"/>
    </location>
</feature>
<feature type="binding site" evidence="8">
    <location>
        <begin position="172"/>
        <end position="176"/>
    </location>
    <ligand>
        <name>GTP</name>
        <dbReference type="ChEBI" id="CHEBI:37565"/>
    </ligand>
</feature>
<dbReference type="InterPro" id="IPR005225">
    <property type="entry name" value="Small_GTP-bd"/>
</dbReference>
<keyword evidence="8" id="KW-0963">Cytoplasm</keyword>
<comment type="function">
    <text evidence="7 8 9">One of the essential components for the initiation of protein synthesis. Protects formylmethionyl-tRNA from spontaneous hydrolysis and promotes its binding to the 30S ribosomal subunits. Also involved in the hydrolysis of GTP during the formation of the 70S ribosomal complex.</text>
</comment>
<evidence type="ECO:0000256" key="8">
    <source>
        <dbReference type="HAMAP-Rule" id="MF_00100"/>
    </source>
</evidence>
<comment type="subcellular location">
    <subcellularLocation>
        <location evidence="8">Cytoplasm</location>
    </subcellularLocation>
</comment>
<dbReference type="Gene3D" id="3.40.50.10050">
    <property type="entry name" value="Translation initiation factor IF- 2, domain 3"/>
    <property type="match status" value="1"/>
</dbReference>
<dbReference type="CDD" id="cd03692">
    <property type="entry name" value="mtIF2_IVc"/>
    <property type="match status" value="1"/>
</dbReference>
<gene>
    <name evidence="8" type="primary">infB</name>
    <name evidence="12" type="ORF">EDD61_10145</name>
</gene>
<evidence type="ECO:0000256" key="5">
    <source>
        <dbReference type="ARBA" id="ARBA00022917"/>
    </source>
</evidence>
<dbReference type="NCBIfam" id="TIGR00231">
    <property type="entry name" value="small_GTP"/>
    <property type="match status" value="1"/>
</dbReference>
<dbReference type="InterPro" id="IPR044145">
    <property type="entry name" value="IF2_II"/>
</dbReference>
<dbReference type="SUPFAM" id="SSF52156">
    <property type="entry name" value="Initiation factor IF2/eIF5b, domain 3"/>
    <property type="match status" value="1"/>
</dbReference>
<dbReference type="GO" id="GO:0005829">
    <property type="term" value="C:cytosol"/>
    <property type="evidence" value="ECO:0007669"/>
    <property type="project" value="TreeGrafter"/>
</dbReference>
<dbReference type="InterPro" id="IPR036925">
    <property type="entry name" value="TIF_IF2_dom3_sf"/>
</dbReference>
<organism evidence="12 13">
    <name type="scientific">Longicatena caecimuris</name>
    <dbReference type="NCBI Taxonomy" id="1796635"/>
    <lineage>
        <taxon>Bacteria</taxon>
        <taxon>Bacillati</taxon>
        <taxon>Bacillota</taxon>
        <taxon>Erysipelotrichia</taxon>
        <taxon>Erysipelotrichales</taxon>
        <taxon>Erysipelotrichaceae</taxon>
        <taxon>Longicatena</taxon>
    </lineage>
</organism>
<dbReference type="FunFam" id="3.40.50.300:FF:000019">
    <property type="entry name" value="Translation initiation factor IF-2"/>
    <property type="match status" value="1"/>
</dbReference>
<dbReference type="InterPro" id="IPR006847">
    <property type="entry name" value="IF2_N"/>
</dbReference>
<evidence type="ECO:0000256" key="2">
    <source>
        <dbReference type="ARBA" id="ARBA00020675"/>
    </source>
</evidence>
<keyword evidence="3 8" id="KW-0396">Initiation factor</keyword>
<dbReference type="RefSeq" id="WP_008688303.1">
    <property type="nucleotide sequence ID" value="NZ_AP024510.1"/>
</dbReference>
<comment type="similarity">
    <text evidence="1 8 9">Belongs to the TRAFAC class translation factor GTPase superfamily. Classic translation factor GTPase family. IF-2 subfamily.</text>
</comment>
<dbReference type="Gene3D" id="2.40.30.10">
    <property type="entry name" value="Translation factors"/>
    <property type="match status" value="2"/>
</dbReference>
<keyword evidence="13" id="KW-1185">Reference proteome</keyword>
<dbReference type="GO" id="GO:0003743">
    <property type="term" value="F:translation initiation factor activity"/>
    <property type="evidence" value="ECO:0007669"/>
    <property type="project" value="UniProtKB-UniRule"/>
</dbReference>
<dbReference type="PANTHER" id="PTHR43381">
    <property type="entry name" value="TRANSLATION INITIATION FACTOR IF-2-RELATED"/>
    <property type="match status" value="1"/>
</dbReference>
<dbReference type="PROSITE" id="PS51722">
    <property type="entry name" value="G_TR_2"/>
    <property type="match status" value="1"/>
</dbReference>
<keyword evidence="4 8" id="KW-0547">Nucleotide-binding</keyword>
<evidence type="ECO:0000256" key="6">
    <source>
        <dbReference type="ARBA" id="ARBA00023134"/>
    </source>
</evidence>
<dbReference type="InterPro" id="IPR027417">
    <property type="entry name" value="P-loop_NTPase"/>
</dbReference>
<feature type="region of interest" description="Disordered" evidence="10">
    <location>
        <begin position="1"/>
        <end position="27"/>
    </location>
</feature>
<evidence type="ECO:0000313" key="12">
    <source>
        <dbReference type="EMBL" id="TCU63394.1"/>
    </source>
</evidence>
<dbReference type="GO" id="GO:0003924">
    <property type="term" value="F:GTPase activity"/>
    <property type="evidence" value="ECO:0007669"/>
    <property type="project" value="UniProtKB-UniRule"/>
</dbReference>
<evidence type="ECO:0000259" key="11">
    <source>
        <dbReference type="PROSITE" id="PS51722"/>
    </source>
</evidence>
<dbReference type="InterPro" id="IPR023115">
    <property type="entry name" value="TIF_IF2_dom3"/>
</dbReference>
<dbReference type="InterPro" id="IPR015760">
    <property type="entry name" value="TIF_IF2"/>
</dbReference>
<dbReference type="Gene3D" id="3.40.50.300">
    <property type="entry name" value="P-loop containing nucleotide triphosphate hydrolases"/>
    <property type="match status" value="1"/>
</dbReference>
<comment type="caution">
    <text evidence="12">The sequence shown here is derived from an EMBL/GenBank/DDBJ whole genome shotgun (WGS) entry which is preliminary data.</text>
</comment>
<dbReference type="AlphaFoldDB" id="A0A4R3TNN1"/>
<dbReference type="Pfam" id="PF11987">
    <property type="entry name" value="IF-2"/>
    <property type="match status" value="1"/>
</dbReference>
<dbReference type="Proteomes" id="UP000295773">
    <property type="component" value="Unassembled WGS sequence"/>
</dbReference>
<reference evidence="12 13" key="1">
    <citation type="submission" date="2019-03" db="EMBL/GenBank/DDBJ databases">
        <title>Genomic Encyclopedia of Type Strains, Phase IV (KMG-IV): sequencing the most valuable type-strain genomes for metagenomic binning, comparative biology and taxonomic classification.</title>
        <authorList>
            <person name="Goeker M."/>
        </authorList>
    </citation>
    <scope>NUCLEOTIDE SEQUENCE [LARGE SCALE GENOMIC DNA]</scope>
    <source>
        <strain evidence="12 13">DSM 29481</strain>
    </source>
</reference>
<dbReference type="Pfam" id="PF00009">
    <property type="entry name" value="GTP_EFTU"/>
    <property type="match status" value="1"/>
</dbReference>
<protein>
    <recommendedName>
        <fullName evidence="2 8">Translation initiation factor IF-2</fullName>
    </recommendedName>
</protein>
<evidence type="ECO:0000256" key="4">
    <source>
        <dbReference type="ARBA" id="ARBA00022741"/>
    </source>
</evidence>
<feature type="binding site" evidence="8">
    <location>
        <begin position="226"/>
        <end position="229"/>
    </location>
    <ligand>
        <name>GTP</name>
        <dbReference type="ChEBI" id="CHEBI:37565"/>
    </ligand>
</feature>
<dbReference type="CDD" id="cd03702">
    <property type="entry name" value="IF2_mtIF2_II"/>
    <property type="match status" value="1"/>
</dbReference>
<keyword evidence="6 8" id="KW-0342">GTP-binding</keyword>
<evidence type="ECO:0000256" key="7">
    <source>
        <dbReference type="ARBA" id="ARBA00025162"/>
    </source>
</evidence>
<dbReference type="PANTHER" id="PTHR43381:SF5">
    <property type="entry name" value="TR-TYPE G DOMAIN-CONTAINING PROTEIN"/>
    <property type="match status" value="1"/>
</dbReference>
<dbReference type="InterPro" id="IPR009000">
    <property type="entry name" value="Transl_B-barrel_sf"/>
</dbReference>